<dbReference type="Proteomes" id="UP001324287">
    <property type="component" value="Chromosome"/>
</dbReference>
<sequence length="172" mass="19006">MVLLVPDAEGRSRPALLRSLDGRGAVVGPPRPWTEVQGSYARALRTVQLGLSAEGSEPLDTDARLPELVLRADEPALQDLRSRVLAPLADLSPGAREKLTETLRSWLLHHGRREAVAADLFVHPQTVRYRMGQLRELYGKRLEDPRTVLELTLALGVSPADHRGRDRSMIVG</sequence>
<dbReference type="InterPro" id="IPR025736">
    <property type="entry name" value="PucR_C-HTH_dom"/>
</dbReference>
<accession>A0ABZ1AYW5</accession>
<evidence type="ECO:0000313" key="2">
    <source>
        <dbReference type="EMBL" id="WRL63763.1"/>
    </source>
</evidence>
<protein>
    <submittedName>
        <fullName evidence="2">Helix-turn-helix domain-containing protein</fullName>
    </submittedName>
</protein>
<dbReference type="EMBL" id="CP141261">
    <property type="protein sequence ID" value="WRL63763.1"/>
    <property type="molecule type" value="Genomic_DNA"/>
</dbReference>
<proteinExistence type="predicted"/>
<organism evidence="2 3">
    <name type="scientific">Blastococcus brunescens</name>
    <dbReference type="NCBI Taxonomy" id="1564165"/>
    <lineage>
        <taxon>Bacteria</taxon>
        <taxon>Bacillati</taxon>
        <taxon>Actinomycetota</taxon>
        <taxon>Actinomycetes</taxon>
        <taxon>Geodermatophilales</taxon>
        <taxon>Geodermatophilaceae</taxon>
        <taxon>Blastococcus</taxon>
    </lineage>
</organism>
<evidence type="ECO:0000313" key="3">
    <source>
        <dbReference type="Proteomes" id="UP001324287"/>
    </source>
</evidence>
<keyword evidence="3" id="KW-1185">Reference proteome</keyword>
<dbReference type="Pfam" id="PF13556">
    <property type="entry name" value="HTH_30"/>
    <property type="match status" value="1"/>
</dbReference>
<gene>
    <name evidence="2" type="ORF">U6N30_29660</name>
</gene>
<evidence type="ECO:0000259" key="1">
    <source>
        <dbReference type="Pfam" id="PF13556"/>
    </source>
</evidence>
<dbReference type="RefSeq" id="WP_324275096.1">
    <property type="nucleotide sequence ID" value="NZ_CP141261.1"/>
</dbReference>
<feature type="domain" description="PucR C-terminal helix-turn-helix" evidence="1">
    <location>
        <begin position="99"/>
        <end position="155"/>
    </location>
</feature>
<dbReference type="Gene3D" id="1.10.10.2840">
    <property type="entry name" value="PucR C-terminal helix-turn-helix domain"/>
    <property type="match status" value="1"/>
</dbReference>
<dbReference type="InterPro" id="IPR042070">
    <property type="entry name" value="PucR_C-HTH_sf"/>
</dbReference>
<dbReference type="PANTHER" id="PTHR33744:SF1">
    <property type="entry name" value="DNA-BINDING TRANSCRIPTIONAL ACTIVATOR ADER"/>
    <property type="match status" value="1"/>
</dbReference>
<dbReference type="PANTHER" id="PTHR33744">
    <property type="entry name" value="CARBOHYDRATE DIACID REGULATOR"/>
    <property type="match status" value="1"/>
</dbReference>
<dbReference type="InterPro" id="IPR051448">
    <property type="entry name" value="CdaR-like_regulators"/>
</dbReference>
<reference evidence="2 3" key="1">
    <citation type="submission" date="2023-12" db="EMBL/GenBank/DDBJ databases">
        <title>Blastococcus brunescens sp. nov., an actonobacterium isolated from sandstone collected in sahara desert.</title>
        <authorList>
            <person name="Gtari M."/>
            <person name="Ghodhbane F."/>
        </authorList>
    </citation>
    <scope>NUCLEOTIDE SEQUENCE [LARGE SCALE GENOMIC DNA]</scope>
    <source>
        <strain evidence="2 3">BMG 8361</strain>
    </source>
</reference>
<name>A0ABZ1AYW5_9ACTN</name>